<dbReference type="InterPro" id="IPR008275">
    <property type="entry name" value="CoA_E_activase_dom"/>
</dbReference>
<proteinExistence type="predicted"/>
<dbReference type="PANTHER" id="PTHR32329:SF2">
    <property type="entry name" value="BIFUNCTIONAL PROTEIN [INCLUDES 2-HYDROXYACYL-COA DEHYDRATASE (N-TER) AND ITS ACTIVATOR DOMAIN (C_TERM)"/>
    <property type="match status" value="1"/>
</dbReference>
<protein>
    <submittedName>
        <fullName evidence="6">2-hydroxyglutaryl-CoA dehydratase</fullName>
    </submittedName>
</protein>
<sequence>MIVAGCDVGSLTAEAVIMDNGTICGSEIIRVRPRPEQSARDVMDKLLGRLEMTYDDIMYCISTGYGRETISFANDNISEISCHGRGAHWLNPSIRTVIDVGGQDCKAIRVDERGLLVDFVMNDKCAAGTGRSLELMAEALGIDIGDLGPLSLNATTSLVITNQCSIFAEMEILHFLCEEKNLADIAAGVNEAMARRVKMLVGKVGVKEEIGMTGGVSKNIGVVKGLERMLGKEFVQFQEDPQIIGALGAAVFASEKVK</sequence>
<feature type="domain" description="ATPase BadF/BadG/BcrA/BcrD type" evidence="5">
    <location>
        <begin position="5"/>
        <end position="253"/>
    </location>
</feature>
<dbReference type="InterPro" id="IPR043129">
    <property type="entry name" value="ATPase_NBD"/>
</dbReference>
<evidence type="ECO:0000259" key="5">
    <source>
        <dbReference type="Pfam" id="PF01869"/>
    </source>
</evidence>
<dbReference type="GO" id="GO:0051536">
    <property type="term" value="F:iron-sulfur cluster binding"/>
    <property type="evidence" value="ECO:0007669"/>
    <property type="project" value="UniProtKB-KW"/>
</dbReference>
<comment type="caution">
    <text evidence="6">The sequence shown here is derived from an EMBL/GenBank/DDBJ whole genome shotgun (WGS) entry which is preliminary data.</text>
</comment>
<comment type="cofactor">
    <cofactor evidence="1">
        <name>[4Fe-4S] cluster</name>
        <dbReference type="ChEBI" id="CHEBI:49883"/>
    </cofactor>
</comment>
<gene>
    <name evidence="6" type="ORF">C4520_06830</name>
</gene>
<dbReference type="InterPro" id="IPR051805">
    <property type="entry name" value="Dehydratase_Activator_Redct"/>
</dbReference>
<keyword evidence="2" id="KW-0479">Metal-binding</keyword>
<keyword evidence="4" id="KW-0411">Iron-sulfur</keyword>
<dbReference type="EMBL" id="QZKU01000049">
    <property type="protein sequence ID" value="RJP23206.1"/>
    <property type="molecule type" value="Genomic_DNA"/>
</dbReference>
<dbReference type="Gene3D" id="3.30.420.40">
    <property type="match status" value="2"/>
</dbReference>
<evidence type="ECO:0000256" key="4">
    <source>
        <dbReference type="ARBA" id="ARBA00023014"/>
    </source>
</evidence>
<reference evidence="6 7" key="1">
    <citation type="journal article" date="2017" name="ISME J.">
        <title>Energy and carbon metabolisms in a deep terrestrial subsurface fluid microbial community.</title>
        <authorList>
            <person name="Momper L."/>
            <person name="Jungbluth S.P."/>
            <person name="Lee M.D."/>
            <person name="Amend J.P."/>
        </authorList>
    </citation>
    <scope>NUCLEOTIDE SEQUENCE [LARGE SCALE GENOMIC DNA]</scope>
    <source>
        <strain evidence="6">SURF_5</strain>
    </source>
</reference>
<evidence type="ECO:0000313" key="7">
    <source>
        <dbReference type="Proteomes" id="UP000265882"/>
    </source>
</evidence>
<dbReference type="AlphaFoldDB" id="A0A3A4NYJ7"/>
<evidence type="ECO:0000313" key="6">
    <source>
        <dbReference type="EMBL" id="RJP23206.1"/>
    </source>
</evidence>
<accession>A0A3A4NYJ7</accession>
<evidence type="ECO:0000256" key="2">
    <source>
        <dbReference type="ARBA" id="ARBA00022723"/>
    </source>
</evidence>
<dbReference type="Pfam" id="PF01869">
    <property type="entry name" value="BcrAD_BadFG"/>
    <property type="match status" value="1"/>
</dbReference>
<dbReference type="CDD" id="cd24036">
    <property type="entry name" value="ASKHA_NBD_BcrAD_BadFG_HgdC_HadI"/>
    <property type="match status" value="1"/>
</dbReference>
<evidence type="ECO:0000256" key="3">
    <source>
        <dbReference type="ARBA" id="ARBA00023004"/>
    </source>
</evidence>
<dbReference type="NCBIfam" id="TIGR00241">
    <property type="entry name" value="CoA_E_activ"/>
    <property type="match status" value="1"/>
</dbReference>
<dbReference type="GO" id="GO:0046872">
    <property type="term" value="F:metal ion binding"/>
    <property type="evidence" value="ECO:0007669"/>
    <property type="project" value="UniProtKB-KW"/>
</dbReference>
<organism evidence="6 7">
    <name type="scientific">Abyssobacteria bacterium (strain SURF_5)</name>
    <dbReference type="NCBI Taxonomy" id="2093360"/>
    <lineage>
        <taxon>Bacteria</taxon>
        <taxon>Pseudomonadati</taxon>
        <taxon>Candidatus Hydrogenedentota</taxon>
        <taxon>Candidatus Abyssobacteria</taxon>
    </lineage>
</organism>
<dbReference type="SUPFAM" id="SSF53067">
    <property type="entry name" value="Actin-like ATPase domain"/>
    <property type="match status" value="1"/>
</dbReference>
<name>A0A3A4NYJ7_ABYX5</name>
<dbReference type="PANTHER" id="PTHR32329">
    <property type="entry name" value="BIFUNCTIONAL PROTEIN [INCLUDES 2-HYDROXYACYL-COA DEHYDRATASE (N-TER) AND ITS ACTIVATOR DOMAIN (C_TERM)-RELATED"/>
    <property type="match status" value="1"/>
</dbReference>
<dbReference type="InterPro" id="IPR002731">
    <property type="entry name" value="ATPase_BadF"/>
</dbReference>
<dbReference type="Proteomes" id="UP000265882">
    <property type="component" value="Unassembled WGS sequence"/>
</dbReference>
<evidence type="ECO:0000256" key="1">
    <source>
        <dbReference type="ARBA" id="ARBA00001966"/>
    </source>
</evidence>
<keyword evidence="3" id="KW-0408">Iron</keyword>